<name>A0A8J3EMZ7_9BACL</name>
<evidence type="ECO:0000313" key="1">
    <source>
        <dbReference type="EMBL" id="GGH85117.1"/>
    </source>
</evidence>
<dbReference type="RefSeq" id="WP_188498178.1">
    <property type="nucleotide sequence ID" value="NZ_BMFV01000025.1"/>
</dbReference>
<reference evidence="1" key="2">
    <citation type="submission" date="2020-09" db="EMBL/GenBank/DDBJ databases">
        <authorList>
            <person name="Sun Q."/>
            <person name="Zhou Y."/>
        </authorList>
    </citation>
    <scope>NUCLEOTIDE SEQUENCE</scope>
    <source>
        <strain evidence="1">CGMCC 1.12777</strain>
    </source>
</reference>
<keyword evidence="2" id="KW-1185">Reference proteome</keyword>
<proteinExistence type="predicted"/>
<reference evidence="1" key="1">
    <citation type="journal article" date="2014" name="Int. J. Syst. Evol. Microbiol.">
        <title>Complete genome sequence of Corynebacterium casei LMG S-19264T (=DSM 44701T), isolated from a smear-ripened cheese.</title>
        <authorList>
            <consortium name="US DOE Joint Genome Institute (JGI-PGF)"/>
            <person name="Walter F."/>
            <person name="Albersmeier A."/>
            <person name="Kalinowski J."/>
            <person name="Ruckert C."/>
        </authorList>
    </citation>
    <scope>NUCLEOTIDE SEQUENCE</scope>
    <source>
        <strain evidence="1">CGMCC 1.12777</strain>
    </source>
</reference>
<sequence>MRKRDKAIIADLERFRVMSRDQIASIHFGNLSKPATSANLVLKRLRDRGYIDAITTEQPYLYKSAGSRLKPDSQKIPHYLAICNVYNTLIHNVAVQRFDVEVKYDKGDIEPDALAVFAGTPFYIEVQLSASYSKREFDAKLKRYEAFKREGKWKYAEWQAKNKKTFPYIVIVSKKRYDTSAFRGLPVIQVREISELVAMVKRKKA</sequence>
<evidence type="ECO:0008006" key="3">
    <source>
        <dbReference type="Google" id="ProtNLM"/>
    </source>
</evidence>
<dbReference type="AlphaFoldDB" id="A0A8J3EMZ7"/>
<dbReference type="InterPro" id="IPR025855">
    <property type="entry name" value="Replic_Relax"/>
</dbReference>
<gene>
    <name evidence="1" type="ORF">GCM10007096_29760</name>
</gene>
<organism evidence="1 2">
    <name type="scientific">Pullulanibacillus pueri</name>
    <dbReference type="NCBI Taxonomy" id="1437324"/>
    <lineage>
        <taxon>Bacteria</taxon>
        <taxon>Bacillati</taxon>
        <taxon>Bacillota</taxon>
        <taxon>Bacilli</taxon>
        <taxon>Bacillales</taxon>
        <taxon>Sporolactobacillaceae</taxon>
        <taxon>Pullulanibacillus</taxon>
    </lineage>
</organism>
<dbReference type="Pfam" id="PF13814">
    <property type="entry name" value="Replic_Relax"/>
    <property type="match status" value="1"/>
</dbReference>
<accession>A0A8J3EMZ7</accession>
<evidence type="ECO:0000313" key="2">
    <source>
        <dbReference type="Proteomes" id="UP000656813"/>
    </source>
</evidence>
<dbReference type="Proteomes" id="UP000656813">
    <property type="component" value="Unassembled WGS sequence"/>
</dbReference>
<comment type="caution">
    <text evidence="1">The sequence shown here is derived from an EMBL/GenBank/DDBJ whole genome shotgun (WGS) entry which is preliminary data.</text>
</comment>
<protein>
    <recommendedName>
        <fullName evidence="3">Replication-relaxation</fullName>
    </recommendedName>
</protein>
<dbReference type="EMBL" id="BMFV01000025">
    <property type="protein sequence ID" value="GGH85117.1"/>
    <property type="molecule type" value="Genomic_DNA"/>
</dbReference>